<dbReference type="InterPro" id="IPR023296">
    <property type="entry name" value="Glyco_hydro_beta-prop_sf"/>
</dbReference>
<evidence type="ECO:0000256" key="5">
    <source>
        <dbReference type="SAM" id="SignalP"/>
    </source>
</evidence>
<evidence type="ECO:0000256" key="4">
    <source>
        <dbReference type="RuleBase" id="RU361187"/>
    </source>
</evidence>
<evidence type="ECO:0000256" key="3">
    <source>
        <dbReference type="ARBA" id="ARBA00023295"/>
    </source>
</evidence>
<dbReference type="SUPFAM" id="SSF75005">
    <property type="entry name" value="Arabinanase/levansucrase/invertase"/>
    <property type="match status" value="1"/>
</dbReference>
<dbReference type="InterPro" id="IPR008979">
    <property type="entry name" value="Galactose-bd-like_sf"/>
</dbReference>
<keyword evidence="5" id="KW-0732">Signal</keyword>
<dbReference type="PROSITE" id="PS50022">
    <property type="entry name" value="FA58C_3"/>
    <property type="match status" value="1"/>
</dbReference>
<organism evidence="7 8">
    <name type="scientific">Paenibacillus catalpae</name>
    <dbReference type="NCBI Taxonomy" id="1045775"/>
    <lineage>
        <taxon>Bacteria</taxon>
        <taxon>Bacillati</taxon>
        <taxon>Bacillota</taxon>
        <taxon>Bacilli</taxon>
        <taxon>Bacillales</taxon>
        <taxon>Paenibacillaceae</taxon>
        <taxon>Paenibacillus</taxon>
    </lineage>
</organism>
<dbReference type="STRING" id="1045775.SAMN05216378_2077"/>
<keyword evidence="8" id="KW-1185">Reference proteome</keyword>
<gene>
    <name evidence="7" type="ORF">SAMN05216378_2077</name>
</gene>
<evidence type="ECO:0000256" key="1">
    <source>
        <dbReference type="ARBA" id="ARBA00009865"/>
    </source>
</evidence>
<dbReference type="GO" id="GO:0004553">
    <property type="term" value="F:hydrolase activity, hydrolyzing O-glycosyl compounds"/>
    <property type="evidence" value="ECO:0007669"/>
    <property type="project" value="InterPro"/>
</dbReference>
<dbReference type="InterPro" id="IPR000421">
    <property type="entry name" value="FA58C"/>
</dbReference>
<protein>
    <submittedName>
        <fullName evidence="7">F5/8 type C domain-containing protein</fullName>
    </submittedName>
</protein>
<dbReference type="Gene3D" id="2.115.10.20">
    <property type="entry name" value="Glycosyl hydrolase domain, family 43"/>
    <property type="match status" value="1"/>
</dbReference>
<dbReference type="Pfam" id="PF00754">
    <property type="entry name" value="F5_F8_type_C"/>
    <property type="match status" value="1"/>
</dbReference>
<evidence type="ECO:0000313" key="8">
    <source>
        <dbReference type="Proteomes" id="UP000198855"/>
    </source>
</evidence>
<dbReference type="PANTHER" id="PTHR22925">
    <property type="entry name" value="GLYCOSYL HYDROLASE 43 FAMILY MEMBER"/>
    <property type="match status" value="1"/>
</dbReference>
<dbReference type="RefSeq" id="WP_091184317.1">
    <property type="nucleotide sequence ID" value="NZ_FOMT01000002.1"/>
</dbReference>
<dbReference type="CDD" id="cd18822">
    <property type="entry name" value="GH43_CtGH43-like"/>
    <property type="match status" value="1"/>
</dbReference>
<feature type="chain" id="PRO_5011618027" evidence="5">
    <location>
        <begin position="32"/>
        <end position="482"/>
    </location>
</feature>
<feature type="domain" description="F5/8 type C" evidence="6">
    <location>
        <begin position="334"/>
        <end position="482"/>
    </location>
</feature>
<name>A0A1I1X9Y9_9BACL</name>
<dbReference type="AlphaFoldDB" id="A0A1I1X9Y9"/>
<dbReference type="InterPro" id="IPR006710">
    <property type="entry name" value="Glyco_hydro_43"/>
</dbReference>
<evidence type="ECO:0000259" key="6">
    <source>
        <dbReference type="PROSITE" id="PS50022"/>
    </source>
</evidence>
<dbReference type="Proteomes" id="UP000198855">
    <property type="component" value="Unassembled WGS sequence"/>
</dbReference>
<accession>A0A1I1X9Y9</accession>
<proteinExistence type="inferred from homology"/>
<feature type="signal peptide" evidence="5">
    <location>
        <begin position="1"/>
        <end position="31"/>
    </location>
</feature>
<reference evidence="8" key="1">
    <citation type="submission" date="2016-10" db="EMBL/GenBank/DDBJ databases">
        <authorList>
            <person name="Varghese N."/>
            <person name="Submissions S."/>
        </authorList>
    </citation>
    <scope>NUCLEOTIDE SEQUENCE [LARGE SCALE GENOMIC DNA]</scope>
    <source>
        <strain evidence="8">CGMCC 1.10784</strain>
    </source>
</reference>
<dbReference type="SUPFAM" id="SSF49785">
    <property type="entry name" value="Galactose-binding domain-like"/>
    <property type="match status" value="1"/>
</dbReference>
<dbReference type="EMBL" id="FOMT01000002">
    <property type="protein sequence ID" value="SFE04157.1"/>
    <property type="molecule type" value="Genomic_DNA"/>
</dbReference>
<keyword evidence="3 4" id="KW-0326">Glycosidase</keyword>
<dbReference type="PANTHER" id="PTHR22925:SF3">
    <property type="entry name" value="GLYCOSYL HYDROLASE FAMILY PROTEIN 43"/>
    <property type="match status" value="1"/>
</dbReference>
<sequence>MSQVSRLSKLMVSVALLLALFVAALPNASHAASVNITNGPVWYDTTGGTIQAHGGSIIKAGSTYYWIGEDRLNNSHNFSNVVCYSSTDLKNWAWVSYPLKNTSAAELASSKVERPKIIYNSSTGKYVMWMHYENGTDYSLGRVAVASSSSVCGSYTYHGSFRPMNYESRDMTVFKDDDGTAYLVSASNKNGGANDTMAIFQLSSDYLSVASFKTWYSDNGYREAPAVVKQGGKYFLITSQASGWYPNQGGYSTATSMAGPWTAVAPLGNPSTFASQSTFILPIQGTSATSYLYMADRWNSSALGDSRYIWLPLTLNGSSGTASLEWYSSWNLDAATGSITYPSTLTNLSQGKTATASSSASGYAPSNANDGNYQTSWKASAATWPSWWQVDLGSSKNVREIDISWYMVKGSEGYHQYKIEYSTNGTSYTTIDRTSNKTYGFTTDTLNITARYIRIQLVNAVLWNNPGNWYTPTLWEVKVLGS</sequence>
<dbReference type="GO" id="GO:0005975">
    <property type="term" value="P:carbohydrate metabolic process"/>
    <property type="evidence" value="ECO:0007669"/>
    <property type="project" value="InterPro"/>
</dbReference>
<comment type="similarity">
    <text evidence="1 4">Belongs to the glycosyl hydrolase 43 family.</text>
</comment>
<evidence type="ECO:0000256" key="2">
    <source>
        <dbReference type="ARBA" id="ARBA00022801"/>
    </source>
</evidence>
<dbReference type="Gene3D" id="2.60.120.260">
    <property type="entry name" value="Galactose-binding domain-like"/>
    <property type="match status" value="1"/>
</dbReference>
<dbReference type="Pfam" id="PF04616">
    <property type="entry name" value="Glyco_hydro_43"/>
    <property type="match status" value="1"/>
</dbReference>
<evidence type="ECO:0000313" key="7">
    <source>
        <dbReference type="EMBL" id="SFE04157.1"/>
    </source>
</evidence>
<dbReference type="OrthoDB" id="273314at2"/>
<keyword evidence="2 4" id="KW-0378">Hydrolase</keyword>